<dbReference type="GO" id="GO:0055085">
    <property type="term" value="P:transmembrane transport"/>
    <property type="evidence" value="ECO:0007669"/>
    <property type="project" value="InterPro"/>
</dbReference>
<evidence type="ECO:0000256" key="1">
    <source>
        <dbReference type="ARBA" id="ARBA00004429"/>
    </source>
</evidence>
<reference evidence="11" key="1">
    <citation type="submission" date="2018-09" db="EMBL/GenBank/DDBJ databases">
        <title>Paracoccus onubensis nov. sp. a moderate halophilic bacterium isolated from Gruta de las Maravillas (Aracena, Spain).</title>
        <authorList>
            <person name="Jurado V."/>
            <person name="Gutierrez-Patricio S."/>
            <person name="Gonzalez-Pimentel J.L."/>
            <person name="Miller A.Z."/>
            <person name="Laiz L."/>
            <person name="Saiz-Jimenez C."/>
        </authorList>
    </citation>
    <scope>NUCLEOTIDE SEQUENCE [LARGE SCALE GENOMIC DNA]</scope>
    <source>
        <strain evidence="11">DSM 26381</strain>
    </source>
</reference>
<feature type="transmembrane region" description="Helical" evidence="8">
    <location>
        <begin position="118"/>
        <end position="139"/>
    </location>
</feature>
<evidence type="ECO:0000256" key="5">
    <source>
        <dbReference type="ARBA" id="ARBA00022692"/>
    </source>
</evidence>
<dbReference type="OrthoDB" id="27542at2"/>
<proteinExistence type="inferred from homology"/>
<organism evidence="10 11">
    <name type="scientific">Paracoccus siganidrum</name>
    <dbReference type="NCBI Taxonomy" id="1276757"/>
    <lineage>
        <taxon>Bacteria</taxon>
        <taxon>Pseudomonadati</taxon>
        <taxon>Pseudomonadota</taxon>
        <taxon>Alphaproteobacteria</taxon>
        <taxon>Rhodobacterales</taxon>
        <taxon>Paracoccaceae</taxon>
        <taxon>Paracoccus</taxon>
    </lineage>
</organism>
<feature type="transmembrane region" description="Helical" evidence="8">
    <location>
        <begin position="211"/>
        <end position="236"/>
    </location>
</feature>
<evidence type="ECO:0000256" key="6">
    <source>
        <dbReference type="ARBA" id="ARBA00022989"/>
    </source>
</evidence>
<feature type="transmembrane region" description="Helical" evidence="8">
    <location>
        <begin position="419"/>
        <end position="438"/>
    </location>
</feature>
<keyword evidence="2 8" id="KW-0813">Transport</keyword>
<comment type="subcellular location">
    <subcellularLocation>
        <location evidence="1">Cell inner membrane</location>
        <topology evidence="1">Multi-pass membrane protein</topology>
    </subcellularLocation>
    <subcellularLocation>
        <location evidence="8">Cell membrane</location>
        <topology evidence="8">Multi-pass membrane protein</topology>
    </subcellularLocation>
</comment>
<dbReference type="CDD" id="cd06261">
    <property type="entry name" value="TM_PBP2"/>
    <property type="match status" value="2"/>
</dbReference>
<evidence type="ECO:0000256" key="8">
    <source>
        <dbReference type="RuleBase" id="RU363032"/>
    </source>
</evidence>
<keyword evidence="6 8" id="KW-1133">Transmembrane helix</keyword>
<feature type="transmembrane region" description="Helical" evidence="8">
    <location>
        <begin position="269"/>
        <end position="294"/>
    </location>
</feature>
<evidence type="ECO:0000256" key="2">
    <source>
        <dbReference type="ARBA" id="ARBA00022448"/>
    </source>
</evidence>
<dbReference type="InterPro" id="IPR000515">
    <property type="entry name" value="MetI-like"/>
</dbReference>
<dbReference type="Pfam" id="PF00528">
    <property type="entry name" value="BPD_transp_1"/>
    <property type="match status" value="2"/>
</dbReference>
<sequence>MAGDRGAVRRARDWTRDWGRIWGGAWHRGDGTILAALLAAWVLGVSVWPLARLFLEALAPGADGVPLGLMAEVLEARSTGRAFRNTLAASAGSVVIATVLGTVLAFATGLLRLRGRVAMTFLILSPLLIPSQTMALAWIELSGSNSPVLRPLGLAPPPGTTNPIYSGGGIALLMGIEHMPLVFIALRAALATLPADLVEAARIAGAGRLRILTRIILPLALPSALAGAILAFAAAVGNFGVPALLGIPGRFPMLTTLIYQRLNGFGPSVAGQVAVLALILVALALGALGLRALVLSRLSVPLGRGAALRPLDPGRARLPLEAAIWAVLAVIAILPMLALVATALSPALGVALSASTATTANFHEVLANPTIRRAFANSLLLSALAALVCTLVALPFAWLKVSARAPLIRLLDWLVDGPWVVPGTVVALAMILAFLPPLPLVGSLYGTFAILLLAYLARFLPLVLRPVVAGAEALEPAQDEAARIVGAGPLRRILFVLAPALLPAAMAGALILMMTAVNELTLSALLWSSGNETLGVMVFALQYEGNSTAAAATSVLSLLMVLALALALDAMRRWLPPGTLPWRD</sequence>
<feature type="transmembrane region" description="Helical" evidence="8">
    <location>
        <begin position="33"/>
        <end position="51"/>
    </location>
</feature>
<feature type="transmembrane region" description="Helical" evidence="8">
    <location>
        <begin position="87"/>
        <end position="111"/>
    </location>
</feature>
<accession>A0A419A5B0</accession>
<feature type="transmembrane region" description="Helical" evidence="8">
    <location>
        <begin position="379"/>
        <end position="399"/>
    </location>
</feature>
<evidence type="ECO:0000313" key="10">
    <source>
        <dbReference type="EMBL" id="RJL11086.1"/>
    </source>
</evidence>
<feature type="transmembrane region" description="Helical" evidence="8">
    <location>
        <begin position="322"/>
        <end position="341"/>
    </location>
</feature>
<feature type="domain" description="ABC transmembrane type-1" evidence="9">
    <location>
        <begin position="83"/>
        <end position="291"/>
    </location>
</feature>
<dbReference type="Proteomes" id="UP000283587">
    <property type="component" value="Unassembled WGS sequence"/>
</dbReference>
<evidence type="ECO:0000313" key="11">
    <source>
        <dbReference type="Proteomes" id="UP000283587"/>
    </source>
</evidence>
<keyword evidence="4" id="KW-0997">Cell inner membrane</keyword>
<feature type="domain" description="ABC transmembrane type-1" evidence="9">
    <location>
        <begin position="375"/>
        <end position="568"/>
    </location>
</feature>
<protein>
    <submittedName>
        <fullName evidence="10">Iron ABC transporter permease</fullName>
    </submittedName>
</protein>
<gene>
    <name evidence="10" type="ORF">D3P05_13410</name>
</gene>
<feature type="transmembrane region" description="Helical" evidence="8">
    <location>
        <begin position="164"/>
        <end position="190"/>
    </location>
</feature>
<evidence type="ECO:0000256" key="4">
    <source>
        <dbReference type="ARBA" id="ARBA00022519"/>
    </source>
</evidence>
<feature type="transmembrane region" description="Helical" evidence="8">
    <location>
        <begin position="549"/>
        <end position="568"/>
    </location>
</feature>
<feature type="transmembrane region" description="Helical" evidence="8">
    <location>
        <begin position="493"/>
        <end position="512"/>
    </location>
</feature>
<keyword evidence="7 8" id="KW-0472">Membrane</keyword>
<dbReference type="AlphaFoldDB" id="A0A419A5B0"/>
<dbReference type="InterPro" id="IPR035906">
    <property type="entry name" value="MetI-like_sf"/>
</dbReference>
<comment type="similarity">
    <text evidence="8">Belongs to the binding-protein-dependent transport system permease family.</text>
</comment>
<dbReference type="PANTHER" id="PTHR43357:SF3">
    <property type="entry name" value="FE(3+)-TRANSPORT SYSTEM PERMEASE PROTEIN FBPB 2"/>
    <property type="match status" value="1"/>
</dbReference>
<evidence type="ECO:0000256" key="3">
    <source>
        <dbReference type="ARBA" id="ARBA00022475"/>
    </source>
</evidence>
<feature type="transmembrane region" description="Helical" evidence="8">
    <location>
        <begin position="445"/>
        <end position="464"/>
    </location>
</feature>
<evidence type="ECO:0000259" key="9">
    <source>
        <dbReference type="PROSITE" id="PS50928"/>
    </source>
</evidence>
<keyword evidence="11" id="KW-1185">Reference proteome</keyword>
<keyword evidence="3" id="KW-1003">Cell membrane</keyword>
<dbReference type="Gene3D" id="1.10.3720.10">
    <property type="entry name" value="MetI-like"/>
    <property type="match status" value="2"/>
</dbReference>
<keyword evidence="5 8" id="KW-0812">Transmembrane</keyword>
<dbReference type="RefSeq" id="WP_119898665.1">
    <property type="nucleotide sequence ID" value="NZ_QNRC01000030.1"/>
</dbReference>
<dbReference type="SUPFAM" id="SSF161098">
    <property type="entry name" value="MetI-like"/>
    <property type="match status" value="2"/>
</dbReference>
<name>A0A419A5B0_9RHOB</name>
<dbReference type="PANTHER" id="PTHR43357">
    <property type="entry name" value="INNER MEMBRANE ABC TRANSPORTER PERMEASE PROTEIN YDCV"/>
    <property type="match status" value="1"/>
</dbReference>
<evidence type="ECO:0000256" key="7">
    <source>
        <dbReference type="ARBA" id="ARBA00023136"/>
    </source>
</evidence>
<dbReference type="PROSITE" id="PS50928">
    <property type="entry name" value="ABC_TM1"/>
    <property type="match status" value="2"/>
</dbReference>
<dbReference type="GO" id="GO:0005886">
    <property type="term" value="C:plasma membrane"/>
    <property type="evidence" value="ECO:0007669"/>
    <property type="project" value="UniProtKB-SubCell"/>
</dbReference>
<dbReference type="EMBL" id="QZEW01000055">
    <property type="protein sequence ID" value="RJL11086.1"/>
    <property type="molecule type" value="Genomic_DNA"/>
</dbReference>
<comment type="caution">
    <text evidence="10">The sequence shown here is derived from an EMBL/GenBank/DDBJ whole genome shotgun (WGS) entry which is preliminary data.</text>
</comment>